<organism evidence="1">
    <name type="scientific">Lepeophtheirus salmonis</name>
    <name type="common">Salmon louse</name>
    <name type="synonym">Caligus salmonis</name>
    <dbReference type="NCBI Taxonomy" id="72036"/>
    <lineage>
        <taxon>Eukaryota</taxon>
        <taxon>Metazoa</taxon>
        <taxon>Ecdysozoa</taxon>
        <taxon>Arthropoda</taxon>
        <taxon>Crustacea</taxon>
        <taxon>Multicrustacea</taxon>
        <taxon>Hexanauplia</taxon>
        <taxon>Copepoda</taxon>
        <taxon>Siphonostomatoida</taxon>
        <taxon>Caligidae</taxon>
        <taxon>Lepeophtheirus</taxon>
    </lineage>
</organism>
<accession>A0A0K2V4C0</accession>
<reference evidence="1" key="1">
    <citation type="submission" date="2014-05" db="EMBL/GenBank/DDBJ databases">
        <authorList>
            <person name="Chronopoulou M."/>
        </authorList>
    </citation>
    <scope>NUCLEOTIDE SEQUENCE</scope>
    <source>
        <tissue evidence="1">Whole organism</tissue>
    </source>
</reference>
<name>A0A0K2V4C0_LEPSM</name>
<protein>
    <submittedName>
        <fullName evidence="1">Uncharacterized protein</fullName>
    </submittedName>
</protein>
<evidence type="ECO:0000313" key="1">
    <source>
        <dbReference type="EMBL" id="CDW44972.1"/>
    </source>
</evidence>
<sequence>MMVFDQFGAKGLATNRATESILTKEYNSLNDNYHCASRMGHTCPQATKSHTIKK</sequence>
<dbReference type="AlphaFoldDB" id="A0A0K2V4C0"/>
<proteinExistence type="predicted"/>
<dbReference type="EMBL" id="HACA01027611">
    <property type="protein sequence ID" value="CDW44972.1"/>
    <property type="molecule type" value="Transcribed_RNA"/>
</dbReference>